<dbReference type="InterPro" id="IPR051316">
    <property type="entry name" value="Zinc-reg_GTPase_activator"/>
</dbReference>
<name>A0A849KPE6_9HYPH</name>
<dbReference type="Pfam" id="PF07683">
    <property type="entry name" value="CobW_C"/>
    <property type="match status" value="1"/>
</dbReference>
<gene>
    <name evidence="8" type="ORF">HKX02_03295</name>
</gene>
<dbReference type="InterPro" id="IPR011629">
    <property type="entry name" value="CobW-like_C"/>
</dbReference>
<keyword evidence="1" id="KW-0547">Nucleotide-binding</keyword>
<dbReference type="SUPFAM" id="SSF90002">
    <property type="entry name" value="Hypothetical protein YjiA, C-terminal domain"/>
    <property type="match status" value="1"/>
</dbReference>
<sequence length="390" mass="43052">MPNPIPVSVLTGFLGSGKTTLLNRLLKDPALSDTAVIINEFGEVGIDHLLVEQASEGVIELSDGCLCCTVRGELVDTLADLIDRLQTGRIKALKRVIIETTGLADPAPVLHSIMGHPVLMQAFRLDGVLTTVDAVNGMATLDNHEEAVKQAAMADRIILTKSDLPEAQAGLPALKARLRALNPGAEILTAGDQRTGFAALFECGLYNPETKTADVQRWLKAEAYEHDDHHHHDHAHHHDHGHDHDHVCGPNCDHDHHHAHHHHHDDAIRSFSLRHDAPIPLSSFDMFLDLLRSTHGEKLLRVKGIVQIAEDPERPVVIHGVQKIFHPPARLPQWPQGEKQTLLVMIVKDLPESYVRELFDAFLGRPSLDRPDRAALMENPLAIPGFSPKH</sequence>
<evidence type="ECO:0000313" key="8">
    <source>
        <dbReference type="EMBL" id="NNU59284.1"/>
    </source>
</evidence>
<dbReference type="EMBL" id="JABFCY010000001">
    <property type="protein sequence ID" value="NNU59284.1"/>
    <property type="molecule type" value="Genomic_DNA"/>
</dbReference>
<comment type="similarity">
    <text evidence="4">Belongs to the SIMIBI class G3E GTPase family. ZNG1 subfamily.</text>
</comment>
<dbReference type="Gene3D" id="3.40.50.300">
    <property type="entry name" value="P-loop containing nucleotide triphosphate hydrolases"/>
    <property type="match status" value="1"/>
</dbReference>
<evidence type="ECO:0000256" key="1">
    <source>
        <dbReference type="ARBA" id="ARBA00022741"/>
    </source>
</evidence>
<dbReference type="InterPro" id="IPR027417">
    <property type="entry name" value="P-loop_NTPase"/>
</dbReference>
<dbReference type="GO" id="GO:0016787">
    <property type="term" value="F:hydrolase activity"/>
    <property type="evidence" value="ECO:0007669"/>
    <property type="project" value="UniProtKB-KW"/>
</dbReference>
<dbReference type="PANTHER" id="PTHR13748">
    <property type="entry name" value="COBW-RELATED"/>
    <property type="match status" value="1"/>
</dbReference>
<evidence type="ECO:0000259" key="7">
    <source>
        <dbReference type="SMART" id="SM00833"/>
    </source>
</evidence>
<keyword evidence="3" id="KW-0143">Chaperone</keyword>
<dbReference type="AlphaFoldDB" id="A0A849KPE6"/>
<evidence type="ECO:0000313" key="9">
    <source>
        <dbReference type="Proteomes" id="UP000574931"/>
    </source>
</evidence>
<dbReference type="SUPFAM" id="SSF52540">
    <property type="entry name" value="P-loop containing nucleoside triphosphate hydrolases"/>
    <property type="match status" value="1"/>
</dbReference>
<proteinExistence type="inferred from homology"/>
<dbReference type="CDD" id="cd03112">
    <property type="entry name" value="CobW-like"/>
    <property type="match status" value="1"/>
</dbReference>
<protein>
    <submittedName>
        <fullName evidence="8">GTP-binding protein</fullName>
    </submittedName>
</protein>
<dbReference type="Gene3D" id="3.30.1220.10">
    <property type="entry name" value="CobW-like, C-terminal domain"/>
    <property type="match status" value="1"/>
</dbReference>
<accession>A0A849KPE6</accession>
<comment type="function">
    <text evidence="5">Zinc chaperone that directly transfers zinc cofactor to target proteins, thereby activating them. Zinc is transferred from the CXCC motif in the GTPase domain to the zinc binding site in target proteins in a process requiring GTP hydrolysis.</text>
</comment>
<comment type="caution">
    <text evidence="8">The sequence shown here is derived from an EMBL/GenBank/DDBJ whole genome shotgun (WGS) entry which is preliminary data.</text>
</comment>
<comment type="catalytic activity">
    <reaction evidence="6">
        <text>GTP + H2O = GDP + phosphate + H(+)</text>
        <dbReference type="Rhea" id="RHEA:19669"/>
        <dbReference type="ChEBI" id="CHEBI:15377"/>
        <dbReference type="ChEBI" id="CHEBI:15378"/>
        <dbReference type="ChEBI" id="CHEBI:37565"/>
        <dbReference type="ChEBI" id="CHEBI:43474"/>
        <dbReference type="ChEBI" id="CHEBI:58189"/>
    </reaction>
    <physiologicalReaction direction="left-to-right" evidence="6">
        <dbReference type="Rhea" id="RHEA:19670"/>
    </physiologicalReaction>
</comment>
<keyword evidence="9" id="KW-1185">Reference proteome</keyword>
<evidence type="ECO:0000256" key="6">
    <source>
        <dbReference type="ARBA" id="ARBA00049117"/>
    </source>
</evidence>
<feature type="domain" description="CobW C-terminal" evidence="7">
    <location>
        <begin position="268"/>
        <end position="363"/>
    </location>
</feature>
<dbReference type="InterPro" id="IPR036627">
    <property type="entry name" value="CobW-likC_sf"/>
</dbReference>
<dbReference type="Pfam" id="PF02492">
    <property type="entry name" value="cobW"/>
    <property type="match status" value="1"/>
</dbReference>
<dbReference type="RefSeq" id="WP_171317072.1">
    <property type="nucleotide sequence ID" value="NZ_JABFCY010000001.1"/>
</dbReference>
<organism evidence="8 9">
    <name type="scientific">Ochrobactrum soli</name>
    <dbReference type="NCBI Taxonomy" id="2448455"/>
    <lineage>
        <taxon>Bacteria</taxon>
        <taxon>Pseudomonadati</taxon>
        <taxon>Pseudomonadota</taxon>
        <taxon>Alphaproteobacteria</taxon>
        <taxon>Hyphomicrobiales</taxon>
        <taxon>Brucellaceae</taxon>
        <taxon>Brucella/Ochrobactrum group</taxon>
        <taxon>Ochrobactrum</taxon>
    </lineage>
</organism>
<dbReference type="SMART" id="SM00833">
    <property type="entry name" value="CobW_C"/>
    <property type="match status" value="1"/>
</dbReference>
<keyword evidence="2" id="KW-0378">Hydrolase</keyword>
<dbReference type="GO" id="GO:0000166">
    <property type="term" value="F:nucleotide binding"/>
    <property type="evidence" value="ECO:0007669"/>
    <property type="project" value="UniProtKB-KW"/>
</dbReference>
<dbReference type="Proteomes" id="UP000574931">
    <property type="component" value="Unassembled WGS sequence"/>
</dbReference>
<evidence type="ECO:0000256" key="3">
    <source>
        <dbReference type="ARBA" id="ARBA00023186"/>
    </source>
</evidence>
<evidence type="ECO:0000256" key="4">
    <source>
        <dbReference type="ARBA" id="ARBA00034320"/>
    </source>
</evidence>
<evidence type="ECO:0000256" key="5">
    <source>
        <dbReference type="ARBA" id="ARBA00045658"/>
    </source>
</evidence>
<reference evidence="8 9" key="1">
    <citation type="submission" date="2020-05" db="EMBL/GenBank/DDBJ databases">
        <title>Draft Genome Sequence of Ochrobactrum soli Isolated from Stable Fly Gut.</title>
        <authorList>
            <person name="Pileggi M.T."/>
            <person name="Vazhakkala L.J."/>
            <person name="Wong C.N."/>
        </authorList>
    </citation>
    <scope>NUCLEOTIDE SEQUENCE [LARGE SCALE GENOMIC DNA]</scope>
    <source>
        <strain evidence="8 9">MTP-C0764</strain>
    </source>
</reference>
<evidence type="ECO:0000256" key="2">
    <source>
        <dbReference type="ARBA" id="ARBA00022801"/>
    </source>
</evidence>
<dbReference type="InterPro" id="IPR003495">
    <property type="entry name" value="CobW/HypB/UreG_nucleotide-bd"/>
</dbReference>